<protein>
    <submittedName>
        <fullName evidence="1">Transposon Tn7 transposition tnsB domain protein</fullName>
    </submittedName>
</protein>
<dbReference type="RefSeq" id="WP_071362030.1">
    <property type="nucleotide sequence ID" value="NZ_JRYB01000001.1"/>
</dbReference>
<evidence type="ECO:0000313" key="1">
    <source>
        <dbReference type="EMBL" id="OIJ43456.1"/>
    </source>
</evidence>
<gene>
    <name evidence="1" type="primary">tnsB</name>
    <name evidence="1" type="ORF">LO55_2986</name>
</gene>
<reference evidence="1 2" key="1">
    <citation type="submission" date="2014-10" db="EMBL/GenBank/DDBJ databases">
        <authorList>
            <person name="Seo M.-J."/>
            <person name="Seok Y.J."/>
            <person name="Cha I.-T."/>
        </authorList>
    </citation>
    <scope>NUCLEOTIDE SEQUENCE [LARGE SCALE GENOMIC DNA]</scope>
    <source>
        <strain evidence="1 2">NEU</strain>
    </source>
</reference>
<evidence type="ECO:0000313" key="2">
    <source>
        <dbReference type="Proteomes" id="UP000180246"/>
    </source>
</evidence>
<proteinExistence type="predicted"/>
<dbReference type="Proteomes" id="UP000180246">
    <property type="component" value="Unassembled WGS sequence"/>
</dbReference>
<accession>A0A1S2NED6</accession>
<organism evidence="1 2">
    <name type="scientific">Massilia timonae</name>
    <dbReference type="NCBI Taxonomy" id="47229"/>
    <lineage>
        <taxon>Bacteria</taxon>
        <taxon>Pseudomonadati</taxon>
        <taxon>Pseudomonadota</taxon>
        <taxon>Betaproteobacteria</taxon>
        <taxon>Burkholderiales</taxon>
        <taxon>Oxalobacteraceae</taxon>
        <taxon>Telluria group</taxon>
        <taxon>Massilia</taxon>
    </lineage>
</organism>
<dbReference type="AlphaFoldDB" id="A0A1S2NED6"/>
<sequence length="270" mass="29518">MIGQNDVVEFAGTPGRTVRVLWIDQPRALAWTYQLGSHAAMPEPTPLAVLEEALASGQARRLLVDPFAAAPPREPVPQGYLNLQAKAWSAVRALHADRHALVDPRQRATLMAAYAAAHGMSKSSILRYLRRYWERGQTPDALLPDYGNSGAPGRTRAVTAGIKRGRPRKGAGTGTNADERMRAIFRAAAARYAASHDGFSRRAAYRQMLEDFFQDVDAGALPSFGQFNYWLERDAAVPPPVTLARPAPPRPPVHAPMHAPSRFTQHAAMA</sequence>
<name>A0A1S2NED6_9BURK</name>
<dbReference type="EMBL" id="JRYB01000001">
    <property type="protein sequence ID" value="OIJ43456.1"/>
    <property type="molecule type" value="Genomic_DNA"/>
</dbReference>
<comment type="caution">
    <text evidence="1">The sequence shown here is derived from an EMBL/GenBank/DDBJ whole genome shotgun (WGS) entry which is preliminary data.</text>
</comment>